<dbReference type="InterPro" id="IPR022033">
    <property type="entry name" value="Rav1p_C"/>
</dbReference>
<feature type="compositionally biased region" description="Low complexity" evidence="2">
    <location>
        <begin position="543"/>
        <end position="561"/>
    </location>
</feature>
<dbReference type="STRING" id="69332.A0A388KXM8"/>
<evidence type="ECO:0000259" key="3">
    <source>
        <dbReference type="Pfam" id="PF12234"/>
    </source>
</evidence>
<protein>
    <recommendedName>
        <fullName evidence="3">RAVE complex protein Rav1 C-terminal domain-containing protein</fullName>
    </recommendedName>
</protein>
<dbReference type="OrthoDB" id="342131at2759"/>
<dbReference type="Gene3D" id="2.130.10.10">
    <property type="entry name" value="YVTN repeat-like/Quinoprotein amine dehydrogenase"/>
    <property type="match status" value="2"/>
</dbReference>
<feature type="region of interest" description="Disordered" evidence="2">
    <location>
        <begin position="2602"/>
        <end position="2625"/>
    </location>
</feature>
<feature type="region of interest" description="Disordered" evidence="2">
    <location>
        <begin position="1620"/>
        <end position="1656"/>
    </location>
</feature>
<dbReference type="Proteomes" id="UP000265515">
    <property type="component" value="Unassembled WGS sequence"/>
</dbReference>
<evidence type="ECO:0000256" key="2">
    <source>
        <dbReference type="SAM" id="MobiDB-lite"/>
    </source>
</evidence>
<name>A0A388KXM8_CHABU</name>
<dbReference type="InterPro" id="IPR001680">
    <property type="entry name" value="WD40_rpt"/>
</dbReference>
<feature type="region of interest" description="Disordered" evidence="2">
    <location>
        <begin position="347"/>
        <end position="392"/>
    </location>
</feature>
<evidence type="ECO:0000313" key="4">
    <source>
        <dbReference type="EMBL" id="GBG74814.1"/>
    </source>
</evidence>
<feature type="region of interest" description="Disordered" evidence="2">
    <location>
        <begin position="286"/>
        <end position="324"/>
    </location>
</feature>
<dbReference type="InterPro" id="IPR036322">
    <property type="entry name" value="WD40_repeat_dom_sf"/>
</dbReference>
<feature type="region of interest" description="Disordered" evidence="2">
    <location>
        <begin position="3113"/>
        <end position="3150"/>
    </location>
</feature>
<dbReference type="PROSITE" id="PS50294">
    <property type="entry name" value="WD_REPEATS_REGION"/>
    <property type="match status" value="1"/>
</dbReference>
<dbReference type="SMART" id="SM00320">
    <property type="entry name" value="WD40"/>
    <property type="match status" value="8"/>
</dbReference>
<dbReference type="SUPFAM" id="SSF50978">
    <property type="entry name" value="WD40 repeat-like"/>
    <property type="match status" value="3"/>
</dbReference>
<dbReference type="Pfam" id="PF00400">
    <property type="entry name" value="WD40"/>
    <property type="match status" value="2"/>
</dbReference>
<feature type="region of interest" description="Disordered" evidence="2">
    <location>
        <begin position="2971"/>
        <end position="2991"/>
    </location>
</feature>
<proteinExistence type="predicted"/>
<evidence type="ECO:0000256" key="1">
    <source>
        <dbReference type="PROSITE-ProRule" id="PRU00221"/>
    </source>
</evidence>
<dbReference type="Gramene" id="GBG74814">
    <property type="protein sequence ID" value="GBG74814"/>
    <property type="gene ID" value="CBR_g19326"/>
</dbReference>
<sequence>MARLCQLAVGEVLAPAPAAGLARTSDWLRSFAGASWIAYAGEGGTVVIASGPPAPTGRESVAPHQHFQQVLRFRGGFCAGGHAGAESEPGGSFVVGGGGGYTGADGGFRGGGWDRDMGSETGMSSDGGLGLGMAIPDEAIAPYDVSCLAWGGTGRSAGTLAVAYGRLVHILSPQGVAKGWNPVVDLPASPLSWKCSASLSHQGPVSCLSWTESGDGLLSAGVEVVMWRRRRTAGQEGWVTWQRLWQRTPPLRHHLAAASWSADLFCASSEGVDTLGDVVDAAQIPASFGGEGQREDPLSLSRRVGGENGASGGRSIGGAAPMVSGQAWKGKGKATIWWWTTERAEGEEGGEVAAAAAAEGEGGAPRSEASSSALSVGGGDGGTDECEKRGPESEGTLVEIELPHAGKVLSLQWRPEKTSVVGSYGEGVSAGGGGWRRRGGHIFRPVLLTNCEDGTVRLWIEIDSTFGRLGGGGGGGGSKNAGAGAGCRGGGRRGVYRPVFFVATVIELGFGGWGVPRAPSGEGGRDAWQGTTVTWAQEVRAGGSAAQLQQQQRPGGAAAAGSMATTPSVAAGDGHVAPCEWIVGISLEGTVTMWAVYFLDDVMPPRCPRVITWQEGVRLLPPLGSSSDSIAAHLAMTGGGGGRSTFSYPSRRFGAGSEVLRCVVQRAEGASGSTPTAVEVCEKLPHGGFRFSRLWPPVTAVGPGGGRGIGTAASGGIAGGGGGVAVGVLSGVGSQKMGGAWGVASEVLELVGHEARVVDLALHPSPGMSIGASLDEQGRVMTWRTCEDACSPGLMSVSPTTLSGARRLPIRYYPDGSAAAAAGEEDCQVPPYYNSLVWADVVVGQGGEGRRGLLIAAHNTGVEIWAVREGDRCKKAGGRGGGGVRGGAAETSTTTAFGAPAGGPSSTMNVADDSSSSSFSSCVATWEMPRDLLGEGIERIFLLPADSPPKRGGGPDEEFFLLVVVANAGLTMVGLKVIFSAAGGGRFGSSIRGDESTAVLRWFVGGGTPAAELPGAGEERDGCVFDGDDGRRLQRKPEGGGEEEGRQVKGEGGGLQVRTEVVAVWRGSDDSVSGAWGQERLTAAEAIPTEMGPSAWWEVMTLARDSRGVGARKVGDGGDGEAGRVASTAASRSLPYQFVTGNADGKLQFWRLRVPSSSASEALPRERKSWISSRDEDALGSGYASSEAAGPGNVSSAVDTNGGVGGWECVGWVRAHEGPVACVASARGGCRLASAEAGVMDDVAAPCVRIWQADAAYDDAAAAAASSSSSPGQGWGSGFECEGMLSLPEPVVSLQWEEPGNGQLLLAVGTLGAMRVYAQRAVKVTWGDGRRRRSPVCRSGGWVCIAYLETRGERLGCLNWNLRGGLIAAVGMEVWVVSRWVLVTPMTIEDTEDVVWGAAGEMLEVASEAGGSLYHPLPPPGAGGGGRGFLPSHPSLGSLVSYPSMQSLLHHSVSVPALTKLGAGSSLGGWGGGGNAGTPRRMFNSPSTTSLNMSSALSTASSPPLSLFSVRTGQNRRFPHSQSTPALSSLRQVTSMGSIATAGIGMDYGYQDDCLQTDETEGVPVELVVGQVLPLLEAAKAVGASLPDYHPRVLIQYLYSGHFGRARACIRHLARALLGSAPSGGEGKEKEKGRAFDRQEDGPAGPSMSRANGTCGWPNLIPSVSLVEMLDGEIEQTGAAESQSSVKSGLLPGGSNTGTFGFGSSSGYGATARMGGGARGMANGFGGSILDKYSFLNSTTWMDEEFGDINAPGKGREGAESLSEQQGLIKRGGKEAMTEEEAKVVLDALKGKDRGELLLGEGEKVQLLAVVDVLAETDSQRTRGGSGEGLDRMAKRFRVASRLRTALMQRKKECVAASSGADSGPGMGTGSGAAPLSTAAKQKAVESPVPVGSVEIAWVLHSEAKAALYDMCVEDPPSWPALSELGVGYWLTNPADLRPRMEKLARAQYLLKKDPKDCFLLYLALDRKAVLAGLMKLSKDERDKKLYEFLGRDFKEEKNRAAALKNAYVLMGQHRYELASGFFLLGGDMLSAATVCVKNMDDPQLGLVICRLKESSPSGGESLGKVGLEMVNRYMLKAARDAGDRWKASMLLWIVGNKLGAMKEVVGFDKGDSNDSPVKDSGGGRDFERRLRRARSGRFSSESVGADLNLADEDEQSCMREPGTLWPLDPEVGDYCGMIASKPAMQLGTVEQEAKRIAVLASIRAAYAFDRAGMQLEALERLPGINGAVGSVWSADSRSRRPSAIADGSGAFVSGLHAGGQRQEISGLSAVGAEADTGQWTPSGPEGQKLSWLESQVVGQIRHEMKRRLVCLCLSKSLEEHPHWKTKALKQEDSEKRCKGEGVGANKGEKDGPSRDAEKEDKELESALRIAKDKWGINLPELLMSLSLLASRRQRLYFLCELSSALANFLKAGSTGGQIQIRHCPSTEAGLDITAVVALETPWVLVKAVLAAGAAVAATSVTVLTQDADVVLWGGVCPRMSACEEILLSSAGSLPLAQVHEIVRFSSAVLRLGQDTRKEGGEEPVGKDDWIGRREQVCQAIAFFLFVAASWLGRRSRSLLALLQPCAGLDAGATSISLVLPGVHENSMDWFEQLGKADVAGGAGEEAGNGSVEGASKEGKEGDSNPISVDDMWRILGVGLWDRMLRCLRKFLHTGKSRVYERRYSKGAGTGTIEMRSRLPNSLPGASGMTSGSFGTRHAASPSPPMSPRKSLLSLGKSLLMPNPPALLTIPAGPVGGGQGEWILGVDAQQALELPTADSKGGAKMAKFEEVGECLLAAVACISSGLKQQVADYVVQSIIVAHEDASAAGESVGMPNFTPLVLWLLSEAPVGLSQMSQNFPSQESTSGPLVRHGMGSPFAGITTSSLHSSFTSALSMLPAVLSSGTGLGLGSGLGALSGLTGRTALEGVSQNALPNKGQYPPERFPEIVPQLETKDEACRELWKLLVERNNLRGRLGLEGLSAALLGRDSGGGGGGGGGEGGSGGARGGHAGMGGSGGVGGLLNRNFFKHGGDSNHFYGHEGGSAGVRGRNTTLADDQFGNAQSHHRWMSFGEIKEVWRMPGELLEAVCINSLNSAHLAIATNRKGLSFWNLDKHEPLTLASNGDMRKVVDGSKMAQESHSLANGSLPATAEKRPMGKAPSKGGGRVPSIRVRGGSGGAGYALGVPGGGGIGAWSFGWDEWEDVGEWPTSFPTVETVSCKLPERRTNVDILSGDRRPDYRWQILSRLLYNAADDVNSSPKYEQISANAARFKHQFGGHVAKACYGTMASSPVAAPYFTGPVNAVRFDVTGQQFVSASGNGTVSTWSVESGLMPNCGGLIGPTEMRQCFNKHACDAEFIGGNIVIGAGTNSTGEGLVMWDTLCPPTSGRTGIHCHDGAARSVALIDVNGREGSSFLIASGGRGGDLDVHDLRYMFSGAMKGSRMKGANGSLWHIPKAHTASITSLAAIPGTSLFLTGSKDGDVKLWDATNCRQLICWQRVCDRRTFINARGFGTVMKAAVMDVLPTPRGFLTCGADGLVKLFPYHSFSRGAWV</sequence>
<dbReference type="PANTHER" id="PTHR13950:SF9">
    <property type="entry name" value="RABCONNECTIN-3A"/>
    <property type="match status" value="1"/>
</dbReference>
<feature type="domain" description="RAVE complex protein Rav1 C-terminal" evidence="3">
    <location>
        <begin position="1773"/>
        <end position="2106"/>
    </location>
</feature>
<feature type="compositionally biased region" description="Basic and acidic residues" evidence="2">
    <location>
        <begin position="1626"/>
        <end position="1641"/>
    </location>
</feature>
<organism evidence="4 5">
    <name type="scientific">Chara braunii</name>
    <name type="common">Braun's stonewort</name>
    <dbReference type="NCBI Taxonomy" id="69332"/>
    <lineage>
        <taxon>Eukaryota</taxon>
        <taxon>Viridiplantae</taxon>
        <taxon>Streptophyta</taxon>
        <taxon>Charophyceae</taxon>
        <taxon>Charales</taxon>
        <taxon>Characeae</taxon>
        <taxon>Chara</taxon>
    </lineage>
</organism>
<feature type="region of interest" description="Disordered" evidence="2">
    <location>
        <begin position="877"/>
        <end position="904"/>
    </location>
</feature>
<feature type="compositionally biased region" description="Basic and acidic residues" evidence="2">
    <location>
        <begin position="2347"/>
        <end position="2361"/>
    </location>
</feature>
<comment type="caution">
    <text evidence="4">The sequence shown here is derived from an EMBL/GenBank/DDBJ whole genome shotgun (WGS) entry which is preliminary data.</text>
</comment>
<dbReference type="GO" id="GO:0007035">
    <property type="term" value="P:vacuolar acidification"/>
    <property type="evidence" value="ECO:0007669"/>
    <property type="project" value="TreeGrafter"/>
</dbReference>
<accession>A0A388KXM8</accession>
<dbReference type="PANTHER" id="PTHR13950">
    <property type="entry name" value="RABCONNECTIN-RELATED"/>
    <property type="match status" value="1"/>
</dbReference>
<feature type="compositionally biased region" description="Basic and acidic residues" evidence="2">
    <location>
        <begin position="1017"/>
        <end position="1049"/>
    </location>
</feature>
<feature type="repeat" description="WD" evidence="1">
    <location>
        <begin position="3433"/>
        <end position="3465"/>
    </location>
</feature>
<dbReference type="PROSITE" id="PS50082">
    <property type="entry name" value="WD_REPEATS_2"/>
    <property type="match status" value="1"/>
</dbReference>
<evidence type="ECO:0000313" key="5">
    <source>
        <dbReference type="Proteomes" id="UP000265515"/>
    </source>
</evidence>
<reference evidence="4 5" key="1">
    <citation type="journal article" date="2018" name="Cell">
        <title>The Chara Genome: Secondary Complexity and Implications for Plant Terrestrialization.</title>
        <authorList>
            <person name="Nishiyama T."/>
            <person name="Sakayama H."/>
            <person name="Vries J.D."/>
            <person name="Buschmann H."/>
            <person name="Saint-Marcoux D."/>
            <person name="Ullrich K.K."/>
            <person name="Haas F.B."/>
            <person name="Vanderstraeten L."/>
            <person name="Becker D."/>
            <person name="Lang D."/>
            <person name="Vosolsobe S."/>
            <person name="Rombauts S."/>
            <person name="Wilhelmsson P.K.I."/>
            <person name="Janitza P."/>
            <person name="Kern R."/>
            <person name="Heyl A."/>
            <person name="Rumpler F."/>
            <person name="Villalobos L.I.A.C."/>
            <person name="Clay J.M."/>
            <person name="Skokan R."/>
            <person name="Toyoda A."/>
            <person name="Suzuki Y."/>
            <person name="Kagoshima H."/>
            <person name="Schijlen E."/>
            <person name="Tajeshwar N."/>
            <person name="Catarino B."/>
            <person name="Hetherington A.J."/>
            <person name="Saltykova A."/>
            <person name="Bonnot C."/>
            <person name="Breuninger H."/>
            <person name="Symeonidi A."/>
            <person name="Radhakrishnan G.V."/>
            <person name="Van Nieuwerburgh F."/>
            <person name="Deforce D."/>
            <person name="Chang C."/>
            <person name="Karol K.G."/>
            <person name="Hedrich R."/>
            <person name="Ulvskov P."/>
            <person name="Glockner G."/>
            <person name="Delwiche C.F."/>
            <person name="Petrasek J."/>
            <person name="Van de Peer Y."/>
            <person name="Friml J."/>
            <person name="Beilby M."/>
            <person name="Dolan L."/>
            <person name="Kohara Y."/>
            <person name="Sugano S."/>
            <person name="Fujiyama A."/>
            <person name="Delaux P.-M."/>
            <person name="Quint M."/>
            <person name="TheiBen G."/>
            <person name="Hagemann M."/>
            <person name="Harholt J."/>
            <person name="Dunand C."/>
            <person name="Zachgo S."/>
            <person name="Langdale J."/>
            <person name="Maumus F."/>
            <person name="Straeten D.V.D."/>
            <person name="Gould S.B."/>
            <person name="Rensing S.A."/>
        </authorList>
    </citation>
    <scope>NUCLEOTIDE SEQUENCE [LARGE SCALE GENOMIC DNA]</scope>
    <source>
        <strain evidence="4 5">S276</strain>
    </source>
</reference>
<feature type="region of interest" description="Disordered" evidence="2">
    <location>
        <begin position="543"/>
        <end position="562"/>
    </location>
</feature>
<feature type="region of interest" description="Disordered" evidence="2">
    <location>
        <begin position="1011"/>
        <end position="1053"/>
    </location>
</feature>
<dbReference type="EMBL" id="BFEA01000211">
    <property type="protein sequence ID" value="GBG74814.1"/>
    <property type="molecule type" value="Genomic_DNA"/>
</dbReference>
<feature type="region of interest" description="Disordered" evidence="2">
    <location>
        <begin position="2325"/>
        <end position="2361"/>
    </location>
</feature>
<keyword evidence="1" id="KW-0853">WD repeat</keyword>
<dbReference type="InterPro" id="IPR052208">
    <property type="entry name" value="DmX-like/RAVE_component"/>
</dbReference>
<keyword evidence="5" id="KW-1185">Reference proteome</keyword>
<feature type="compositionally biased region" description="Low complexity" evidence="2">
    <location>
        <begin position="351"/>
        <end position="373"/>
    </location>
</feature>
<dbReference type="Pfam" id="PF12234">
    <property type="entry name" value="Rav1p_C"/>
    <property type="match status" value="1"/>
</dbReference>
<feature type="compositionally biased region" description="Basic and acidic residues" evidence="2">
    <location>
        <begin position="2325"/>
        <end position="2340"/>
    </location>
</feature>
<gene>
    <name evidence="4" type="ORF">CBR_g19326</name>
</gene>
<feature type="compositionally biased region" description="Gly residues" evidence="2">
    <location>
        <begin position="306"/>
        <end position="316"/>
    </location>
</feature>
<dbReference type="GO" id="GO:0043291">
    <property type="term" value="C:RAVE complex"/>
    <property type="evidence" value="ECO:0007669"/>
    <property type="project" value="TreeGrafter"/>
</dbReference>
<dbReference type="InterPro" id="IPR015943">
    <property type="entry name" value="WD40/YVTN_repeat-like_dom_sf"/>
</dbReference>
<feature type="region of interest" description="Disordered" evidence="2">
    <location>
        <begin position="2671"/>
        <end position="2708"/>
    </location>
</feature>